<accession>A0A0G4PMR6</accession>
<organism evidence="1 2">
    <name type="scientific">Penicillium camemberti (strain FM 013)</name>
    <dbReference type="NCBI Taxonomy" id="1429867"/>
    <lineage>
        <taxon>Eukaryota</taxon>
        <taxon>Fungi</taxon>
        <taxon>Dikarya</taxon>
        <taxon>Ascomycota</taxon>
        <taxon>Pezizomycotina</taxon>
        <taxon>Eurotiomycetes</taxon>
        <taxon>Eurotiomycetidae</taxon>
        <taxon>Eurotiales</taxon>
        <taxon>Aspergillaceae</taxon>
        <taxon>Penicillium</taxon>
    </lineage>
</organism>
<gene>
    <name evidence="1" type="ORF">PCAMFM013_S023g000200</name>
</gene>
<dbReference type="AlphaFoldDB" id="A0A0G4PMR6"/>
<dbReference type="Proteomes" id="UP000053732">
    <property type="component" value="Unassembled WGS sequence"/>
</dbReference>
<proteinExistence type="predicted"/>
<evidence type="ECO:0000313" key="2">
    <source>
        <dbReference type="Proteomes" id="UP000053732"/>
    </source>
</evidence>
<dbReference type="EMBL" id="HG793156">
    <property type="protein sequence ID" value="CRL27742.1"/>
    <property type="molecule type" value="Genomic_DNA"/>
</dbReference>
<protein>
    <submittedName>
        <fullName evidence="1">Str. FM013</fullName>
    </submittedName>
</protein>
<keyword evidence="2" id="KW-1185">Reference proteome</keyword>
<sequence>MATTRIRVKQILQSPLPPLNQGSSKTSSSALHRLRYVGSLGLWPNFQNQVEAAYNAQTFSRSITSPVSPGPHQVEPDIVSVGDEHGLQGRFQQAIGQVLGVALEAQGINLSFGDFKCSGIIYENIPDVIGLSRTIQGNVELSLIGELKVPWVLAHSISDAYHTPKGLRRLLGQPLLYMRDLGSAYGFLSTYEETIFLYQTQLANGQWHVEYSPVVWSTDIYEPSQGPSSIPSVSMRQCMFYVAGLASQHGPVSNQTPASQWVVWG</sequence>
<name>A0A0G4PMR6_PENC3</name>
<evidence type="ECO:0000313" key="1">
    <source>
        <dbReference type="EMBL" id="CRL27742.1"/>
    </source>
</evidence>
<reference evidence="1 2" key="1">
    <citation type="journal article" date="2014" name="Nat. Commun.">
        <title>Multiple recent horizontal transfers of a large genomic region in cheese making fungi.</title>
        <authorList>
            <person name="Cheeseman K."/>
            <person name="Ropars J."/>
            <person name="Renault P."/>
            <person name="Dupont J."/>
            <person name="Gouzy J."/>
            <person name="Branca A."/>
            <person name="Abraham A.L."/>
            <person name="Ceppi M."/>
            <person name="Conseiller E."/>
            <person name="Debuchy R."/>
            <person name="Malagnac F."/>
            <person name="Goarin A."/>
            <person name="Silar P."/>
            <person name="Lacoste S."/>
            <person name="Sallet E."/>
            <person name="Bensimon A."/>
            <person name="Giraud T."/>
            <person name="Brygoo Y."/>
        </authorList>
    </citation>
    <scope>NUCLEOTIDE SEQUENCE [LARGE SCALE GENOMIC DNA]</scope>
    <source>
        <strain evidence="2">FM 013</strain>
    </source>
</reference>